<dbReference type="RefSeq" id="WP_149159103.1">
    <property type="nucleotide sequence ID" value="NZ_CP043505.1"/>
</dbReference>
<dbReference type="AlphaFoldDB" id="A0A5C1YD15"/>
<evidence type="ECO:0000313" key="4">
    <source>
        <dbReference type="EMBL" id="QEO13079.1"/>
    </source>
</evidence>
<evidence type="ECO:0000256" key="3">
    <source>
        <dbReference type="RuleBase" id="RU000363"/>
    </source>
</evidence>
<dbReference type="Pfam" id="PF00106">
    <property type="entry name" value="adh_short"/>
    <property type="match status" value="1"/>
</dbReference>
<name>A0A5C1YD15_9MICO</name>
<dbReference type="GO" id="GO:0016491">
    <property type="term" value="F:oxidoreductase activity"/>
    <property type="evidence" value="ECO:0007669"/>
    <property type="project" value="UniProtKB-KW"/>
</dbReference>
<dbReference type="EMBL" id="CP043505">
    <property type="protein sequence ID" value="QEO13079.1"/>
    <property type="molecule type" value="Genomic_DNA"/>
</dbReference>
<protein>
    <submittedName>
        <fullName evidence="4">SDR family NAD(P)-dependent oxidoreductase</fullName>
    </submittedName>
</protein>
<dbReference type="PANTHER" id="PTHR43976">
    <property type="entry name" value="SHORT CHAIN DEHYDROGENASE"/>
    <property type="match status" value="1"/>
</dbReference>
<comment type="similarity">
    <text evidence="1 3">Belongs to the short-chain dehydrogenases/reductases (SDR) family.</text>
</comment>
<dbReference type="PRINTS" id="PR00081">
    <property type="entry name" value="GDHRDH"/>
</dbReference>
<proteinExistence type="inferred from homology"/>
<dbReference type="PRINTS" id="PR00080">
    <property type="entry name" value="SDRFAMILY"/>
</dbReference>
<sequence length="285" mass="30676">MSDIPTWFITGAGSGLGAALAERALEAGDRVVLAARRGHDLSAVRMRHPETAFVVELDVIDAEQRREAVAAAETWAGGIDVLVNNAAIDFLGALEEQDQRDIRAQFDVNVFAPIELTRLVLPGMRARRSGTIVNISSMDGISSLAANGYYSTTKFALEGFTEALWQEIEPIGLRAFLVEPGSFRTGIEQRTHVSGQAIADYDATSGAFIRAVTAVRPEQFPGDPARAADAIIANVRAAEPRHWLILGSDAYRRIGDKLARFHAEFDAGRELAASTDYPGSGPAVL</sequence>
<dbReference type="OrthoDB" id="9792003at2"/>
<keyword evidence="2" id="KW-0560">Oxidoreductase</keyword>
<dbReference type="SUPFAM" id="SSF51735">
    <property type="entry name" value="NAD(P)-binding Rossmann-fold domains"/>
    <property type="match status" value="1"/>
</dbReference>
<dbReference type="PANTHER" id="PTHR43976:SF16">
    <property type="entry name" value="SHORT-CHAIN DEHYDROGENASE_REDUCTASE FAMILY PROTEIN"/>
    <property type="match status" value="1"/>
</dbReference>
<evidence type="ECO:0000256" key="2">
    <source>
        <dbReference type="ARBA" id="ARBA00023002"/>
    </source>
</evidence>
<reference evidence="4 5" key="1">
    <citation type="submission" date="2019-09" db="EMBL/GenBank/DDBJ databases">
        <title>Genome sequencing of strain KACC 19306.</title>
        <authorList>
            <person name="Heo J."/>
            <person name="Kim S.-J."/>
            <person name="Kim J.-S."/>
            <person name="Hong S.-B."/>
            <person name="Kwon S.-W."/>
        </authorList>
    </citation>
    <scope>NUCLEOTIDE SEQUENCE [LARGE SCALE GENOMIC DNA]</scope>
    <source>
        <strain evidence="4 5">KACC 19306</strain>
    </source>
</reference>
<accession>A0A5C1YD15</accession>
<dbReference type="Proteomes" id="UP000324678">
    <property type="component" value="Chromosome"/>
</dbReference>
<dbReference type="Gene3D" id="3.40.50.720">
    <property type="entry name" value="NAD(P)-binding Rossmann-like Domain"/>
    <property type="match status" value="1"/>
</dbReference>
<evidence type="ECO:0000256" key="1">
    <source>
        <dbReference type="ARBA" id="ARBA00006484"/>
    </source>
</evidence>
<dbReference type="InterPro" id="IPR002347">
    <property type="entry name" value="SDR_fam"/>
</dbReference>
<dbReference type="InterPro" id="IPR036291">
    <property type="entry name" value="NAD(P)-bd_dom_sf"/>
</dbReference>
<dbReference type="KEGG" id="ail:FLP10_00590"/>
<keyword evidence="5" id="KW-1185">Reference proteome</keyword>
<gene>
    <name evidence="4" type="ORF">FLP10_00590</name>
</gene>
<evidence type="ECO:0000313" key="5">
    <source>
        <dbReference type="Proteomes" id="UP000324678"/>
    </source>
</evidence>
<dbReference type="InterPro" id="IPR051911">
    <property type="entry name" value="SDR_oxidoreductase"/>
</dbReference>
<organism evidence="4 5">
    <name type="scientific">Agromyces intestinalis</name>
    <dbReference type="NCBI Taxonomy" id="2592652"/>
    <lineage>
        <taxon>Bacteria</taxon>
        <taxon>Bacillati</taxon>
        <taxon>Actinomycetota</taxon>
        <taxon>Actinomycetes</taxon>
        <taxon>Micrococcales</taxon>
        <taxon>Microbacteriaceae</taxon>
        <taxon>Agromyces</taxon>
    </lineage>
</organism>